<evidence type="ECO:0000256" key="1">
    <source>
        <dbReference type="ARBA" id="ARBA00004196"/>
    </source>
</evidence>
<keyword evidence="3" id="KW-0813">Transport</keyword>
<sequence>MIKKSLLTLCGIGFLSLATSALSSCSFRGTGSSDYDQELPEDDPSSEVVIDFWHCLGHDKTSNLTKIVQQFNKDYDGLYEVKLTKVAGDYDSLHDSVKTKLAAGEVPALCMGYPDSFAEYISDDINQSAILRLDNFINDEEFGYNQAELDDFIDEYLEEGQNYQFEGTWSMPMYKSTEIAYYNGGYFAGDNTQNIRYMARTYQTSDSTTYNEFETLRRAASSKNATDEQLDALYEFTKAHNGYYYDVPVTWAEMVALGRDIVADRNKESVTGSFIPIGYDSDANLYISQFAQRGIPFTVNNEDTNDNPSAHYAFVNDEAKAFVKEVTDLIKEGVFMTKGSLGEKYTNEYFTAGQAAFVVGSTGGSSYNVSSNFKVKLASVPYYGETRKYIMQGPSICLFNNNDPYIHKGAWLFYKTLASTENNTALALENSYDPVLESCYETDRYKQWVDRAGQDLKYDITAATLPLHDYYMTSPVFVGSSVAREEIRKITANVVNSGTSIDQAFIEAYNKCTR</sequence>
<evidence type="ECO:0000256" key="5">
    <source>
        <dbReference type="SAM" id="SignalP"/>
    </source>
</evidence>
<dbReference type="Proteomes" id="UP000823613">
    <property type="component" value="Unassembled WGS sequence"/>
</dbReference>
<evidence type="ECO:0000256" key="4">
    <source>
        <dbReference type="ARBA" id="ARBA00022729"/>
    </source>
</evidence>
<organism evidence="6 7">
    <name type="scientific">Candidatus Onthovivens merdipullorum</name>
    <dbReference type="NCBI Taxonomy" id="2840889"/>
    <lineage>
        <taxon>Bacteria</taxon>
        <taxon>Bacillati</taxon>
        <taxon>Bacillota</taxon>
        <taxon>Bacilli</taxon>
        <taxon>Bacillales</taxon>
        <taxon>Candidatus Onthovivens</taxon>
    </lineage>
</organism>
<evidence type="ECO:0000313" key="7">
    <source>
        <dbReference type="Proteomes" id="UP000823613"/>
    </source>
</evidence>
<dbReference type="SUPFAM" id="SSF53850">
    <property type="entry name" value="Periplasmic binding protein-like II"/>
    <property type="match status" value="1"/>
</dbReference>
<dbReference type="Pfam" id="PF13416">
    <property type="entry name" value="SBP_bac_8"/>
    <property type="match status" value="1"/>
</dbReference>
<dbReference type="InterPro" id="IPR006059">
    <property type="entry name" value="SBP"/>
</dbReference>
<comment type="similarity">
    <text evidence="2">Belongs to the bacterial solute-binding protein 1 family.</text>
</comment>
<dbReference type="InterPro" id="IPR050490">
    <property type="entry name" value="Bact_solute-bd_prot1"/>
</dbReference>
<dbReference type="PROSITE" id="PS51257">
    <property type="entry name" value="PROKAR_LIPOPROTEIN"/>
    <property type="match status" value="1"/>
</dbReference>
<dbReference type="PANTHER" id="PTHR43649:SF31">
    <property type="entry name" value="SN-GLYCEROL-3-PHOSPHATE-BINDING PERIPLASMIC PROTEIN UGPB"/>
    <property type="match status" value="1"/>
</dbReference>
<proteinExistence type="inferred from homology"/>
<dbReference type="GO" id="GO:0030313">
    <property type="term" value="C:cell envelope"/>
    <property type="evidence" value="ECO:0007669"/>
    <property type="project" value="UniProtKB-SubCell"/>
</dbReference>
<dbReference type="EMBL" id="JADIMY010000066">
    <property type="protein sequence ID" value="MBO8427526.1"/>
    <property type="molecule type" value="Genomic_DNA"/>
</dbReference>
<gene>
    <name evidence="6" type="ORF">IAC58_03105</name>
</gene>
<evidence type="ECO:0000256" key="3">
    <source>
        <dbReference type="ARBA" id="ARBA00022448"/>
    </source>
</evidence>
<dbReference type="Gene3D" id="3.40.190.10">
    <property type="entry name" value="Periplasmic binding protein-like II"/>
    <property type="match status" value="3"/>
</dbReference>
<accession>A0A9D9DHY3</accession>
<keyword evidence="4 5" id="KW-0732">Signal</keyword>
<comment type="subcellular location">
    <subcellularLocation>
        <location evidence="1">Cell envelope</location>
    </subcellularLocation>
</comment>
<reference evidence="6" key="1">
    <citation type="submission" date="2020-10" db="EMBL/GenBank/DDBJ databases">
        <authorList>
            <person name="Gilroy R."/>
        </authorList>
    </citation>
    <scope>NUCLEOTIDE SEQUENCE</scope>
    <source>
        <strain evidence="6">11159</strain>
    </source>
</reference>
<dbReference type="AlphaFoldDB" id="A0A9D9DHY3"/>
<name>A0A9D9DHY3_9BACL</name>
<feature type="signal peptide" evidence="5">
    <location>
        <begin position="1"/>
        <end position="23"/>
    </location>
</feature>
<reference evidence="6" key="2">
    <citation type="journal article" date="2021" name="PeerJ">
        <title>Extensive microbial diversity within the chicken gut microbiome revealed by metagenomics and culture.</title>
        <authorList>
            <person name="Gilroy R."/>
            <person name="Ravi A."/>
            <person name="Getino M."/>
            <person name="Pursley I."/>
            <person name="Horton D.L."/>
            <person name="Alikhan N.F."/>
            <person name="Baker D."/>
            <person name="Gharbi K."/>
            <person name="Hall N."/>
            <person name="Watson M."/>
            <person name="Adriaenssens E.M."/>
            <person name="Foster-Nyarko E."/>
            <person name="Jarju S."/>
            <person name="Secka A."/>
            <person name="Antonio M."/>
            <person name="Oren A."/>
            <person name="Chaudhuri R.R."/>
            <person name="La Ragione R."/>
            <person name="Hildebrand F."/>
            <person name="Pallen M.J."/>
        </authorList>
    </citation>
    <scope>NUCLEOTIDE SEQUENCE</scope>
    <source>
        <strain evidence="6">11159</strain>
    </source>
</reference>
<evidence type="ECO:0000256" key="2">
    <source>
        <dbReference type="ARBA" id="ARBA00008520"/>
    </source>
</evidence>
<feature type="chain" id="PRO_5038585488" evidence="5">
    <location>
        <begin position="24"/>
        <end position="514"/>
    </location>
</feature>
<evidence type="ECO:0000313" key="6">
    <source>
        <dbReference type="EMBL" id="MBO8427526.1"/>
    </source>
</evidence>
<protein>
    <submittedName>
        <fullName evidence="6">Extracellular solute-binding protein</fullName>
    </submittedName>
</protein>
<comment type="caution">
    <text evidence="6">The sequence shown here is derived from an EMBL/GenBank/DDBJ whole genome shotgun (WGS) entry which is preliminary data.</text>
</comment>
<dbReference type="PANTHER" id="PTHR43649">
    <property type="entry name" value="ARABINOSE-BINDING PROTEIN-RELATED"/>
    <property type="match status" value="1"/>
</dbReference>